<dbReference type="GO" id="GO:0006534">
    <property type="term" value="P:cysteine metabolic process"/>
    <property type="evidence" value="ECO:0007669"/>
    <property type="project" value="InterPro"/>
</dbReference>
<dbReference type="Gene3D" id="3.40.640.10">
    <property type="entry name" value="Type I PLP-dependent aspartate aminotransferase-like (Major domain)"/>
    <property type="match status" value="1"/>
</dbReference>
<dbReference type="Gene3D" id="3.90.1150.10">
    <property type="entry name" value="Aspartate Aminotransferase, domain 1"/>
    <property type="match status" value="1"/>
</dbReference>
<dbReference type="AlphaFoldDB" id="A0A3B0N866"/>
<dbReference type="InterPro" id="IPR020578">
    <property type="entry name" value="Aminotrans_V_PyrdxlP_BS"/>
</dbReference>
<dbReference type="SUPFAM" id="SSF53383">
    <property type="entry name" value="PLP-dependent transferases"/>
    <property type="match status" value="1"/>
</dbReference>
<evidence type="ECO:0000256" key="7">
    <source>
        <dbReference type="RuleBase" id="RU004504"/>
    </source>
</evidence>
<comment type="similarity">
    <text evidence="2">Belongs to the class-V pyridoxal-phosphate-dependent aminotransferase family. Csd subfamily.</text>
</comment>
<dbReference type="EMBL" id="UIVS01000001">
    <property type="protein sequence ID" value="SVP90378.1"/>
    <property type="molecule type" value="Genomic_DNA"/>
</dbReference>
<dbReference type="CDD" id="cd06453">
    <property type="entry name" value="SufS_like"/>
    <property type="match status" value="1"/>
</dbReference>
<comment type="catalytic activity">
    <reaction evidence="6">
        <text>(sulfur carrier)-H + L-cysteine = (sulfur carrier)-SH + L-alanine</text>
        <dbReference type="Rhea" id="RHEA:43892"/>
        <dbReference type="Rhea" id="RHEA-COMP:14737"/>
        <dbReference type="Rhea" id="RHEA-COMP:14739"/>
        <dbReference type="ChEBI" id="CHEBI:29917"/>
        <dbReference type="ChEBI" id="CHEBI:35235"/>
        <dbReference type="ChEBI" id="CHEBI:57972"/>
        <dbReference type="ChEBI" id="CHEBI:64428"/>
        <dbReference type="EC" id="2.8.1.7"/>
    </reaction>
</comment>
<evidence type="ECO:0000259" key="8">
    <source>
        <dbReference type="Pfam" id="PF00266"/>
    </source>
</evidence>
<dbReference type="InterPro" id="IPR000192">
    <property type="entry name" value="Aminotrans_V_dom"/>
</dbReference>
<dbReference type="VEuPathDB" id="PiroplasmaDB:TA16295"/>
<dbReference type="Pfam" id="PF00266">
    <property type="entry name" value="Aminotran_5"/>
    <property type="match status" value="1"/>
</dbReference>
<evidence type="ECO:0000256" key="1">
    <source>
        <dbReference type="ARBA" id="ARBA00001933"/>
    </source>
</evidence>
<evidence type="ECO:0000256" key="3">
    <source>
        <dbReference type="ARBA" id="ARBA00012239"/>
    </source>
</evidence>
<sequence length="459" mass="51863">MASVSYTLNFNNKRNTLFIKSIFNKTLDFSKQTPMDLSMTEIEAIAREEFPILNREDHDLKDLIYFNNATTTQKPNYVLNALFNYYTTNNFSVYRGSGSYHDHLSTQIYENARKKVAEFVNAPSSEQILFTSGVTDSINFVSTTWGPQSLKKDDVILLPLSEHNSNLLPWWVLCDRVDCKIEYVKVIFISIISIQLHKNGQIDLDHLESLLKSKSPKLLCCGHASNVLGVIQDMKTISKLAHKYGCLVLSDSAQTVGKVKIDVQDLDVDFLAGSSHKMYGPTGVGFLYYRKSLLEDLEPQKCGGGTVKDVTFESCDYIEPPFRFEAGTPPVAQAIGLGAAVDFINSIGIDRIRKHDKMLLQYLYERMKDLVNLYNFDPTLDRLPIIAFNVDDVDPFDLSALLASKNIITRAGKHCAYLLHKTFYCTNTVRVSLAMYNSSSEVDKFIEVLKESISILKKQ</sequence>
<feature type="domain" description="Aminotransferase class V" evidence="8">
    <location>
        <begin position="64"/>
        <end position="445"/>
    </location>
</feature>
<name>A0A3B0N866_THEAN</name>
<comment type="cofactor">
    <cofactor evidence="1 7">
        <name>pyridoxal 5'-phosphate</name>
        <dbReference type="ChEBI" id="CHEBI:597326"/>
    </cofactor>
</comment>
<evidence type="ECO:0000256" key="6">
    <source>
        <dbReference type="ARBA" id="ARBA00050776"/>
    </source>
</evidence>
<evidence type="ECO:0000313" key="10">
    <source>
        <dbReference type="EMBL" id="SVP90378.1"/>
    </source>
</evidence>
<dbReference type="InterPro" id="IPR015421">
    <property type="entry name" value="PyrdxlP-dep_Trfase_major"/>
</dbReference>
<dbReference type="EMBL" id="UIVT01000001">
    <property type="protein sequence ID" value="SVP89238.1"/>
    <property type="molecule type" value="Genomic_DNA"/>
</dbReference>
<dbReference type="InterPro" id="IPR010970">
    <property type="entry name" value="Cys_dSase_SufS"/>
</dbReference>
<evidence type="ECO:0000313" key="9">
    <source>
        <dbReference type="EMBL" id="SVP89238.1"/>
    </source>
</evidence>
<evidence type="ECO:0000256" key="5">
    <source>
        <dbReference type="ARBA" id="ARBA00022898"/>
    </source>
</evidence>
<dbReference type="PANTHER" id="PTHR43586:SF8">
    <property type="entry name" value="CYSTEINE DESULFURASE 1, CHLOROPLASTIC"/>
    <property type="match status" value="1"/>
</dbReference>
<dbReference type="GO" id="GO:0031071">
    <property type="term" value="F:cysteine desulfurase activity"/>
    <property type="evidence" value="ECO:0007669"/>
    <property type="project" value="UniProtKB-EC"/>
</dbReference>
<gene>
    <name evidence="9" type="ORF">TAT_000109100</name>
    <name evidence="10" type="ORF">TAV_000108400</name>
</gene>
<dbReference type="PROSITE" id="PS00595">
    <property type="entry name" value="AA_TRANSFER_CLASS_5"/>
    <property type="match status" value="1"/>
</dbReference>
<keyword evidence="5" id="KW-0663">Pyridoxal phosphate</keyword>
<proteinExistence type="inferred from homology"/>
<protein>
    <recommendedName>
        <fullName evidence="3">cysteine desulfurase</fullName>
        <ecNumber evidence="3">2.8.1.7</ecNumber>
    </recommendedName>
</protein>
<dbReference type="GO" id="GO:0030170">
    <property type="term" value="F:pyridoxal phosphate binding"/>
    <property type="evidence" value="ECO:0007669"/>
    <property type="project" value="InterPro"/>
</dbReference>
<reference evidence="10" key="1">
    <citation type="submission" date="2018-07" db="EMBL/GenBank/DDBJ databases">
        <authorList>
            <person name="Quirk P.G."/>
            <person name="Krulwich T.A."/>
        </authorList>
    </citation>
    <scope>NUCLEOTIDE SEQUENCE</scope>
    <source>
        <strain evidence="10">Anand</strain>
    </source>
</reference>
<dbReference type="EC" id="2.8.1.7" evidence="3"/>
<dbReference type="InterPro" id="IPR015424">
    <property type="entry name" value="PyrdxlP-dep_Trfase"/>
</dbReference>
<dbReference type="PANTHER" id="PTHR43586">
    <property type="entry name" value="CYSTEINE DESULFURASE"/>
    <property type="match status" value="1"/>
</dbReference>
<organism evidence="10">
    <name type="scientific">Theileria annulata</name>
    <dbReference type="NCBI Taxonomy" id="5874"/>
    <lineage>
        <taxon>Eukaryota</taxon>
        <taxon>Sar</taxon>
        <taxon>Alveolata</taxon>
        <taxon>Apicomplexa</taxon>
        <taxon>Aconoidasida</taxon>
        <taxon>Piroplasmida</taxon>
        <taxon>Theileriidae</taxon>
        <taxon>Theileria</taxon>
    </lineage>
</organism>
<dbReference type="InterPro" id="IPR015422">
    <property type="entry name" value="PyrdxlP-dep_Trfase_small"/>
</dbReference>
<keyword evidence="4" id="KW-0808">Transferase</keyword>
<accession>A0A3B0N866</accession>
<evidence type="ECO:0000256" key="2">
    <source>
        <dbReference type="ARBA" id="ARBA00010447"/>
    </source>
</evidence>
<evidence type="ECO:0000256" key="4">
    <source>
        <dbReference type="ARBA" id="ARBA00022679"/>
    </source>
</evidence>